<sequence>MSAREAGAGQLVQDGWAEALAARLGERRGPAEGEAERAAAVGAQAAGRRASRPRTTPPVPAWARRVAESGGFDVDGSSAE</sequence>
<feature type="region of interest" description="Disordered" evidence="1">
    <location>
        <begin position="26"/>
        <end position="80"/>
    </location>
</feature>
<evidence type="ECO:0000256" key="1">
    <source>
        <dbReference type="SAM" id="MobiDB-lite"/>
    </source>
</evidence>
<keyword evidence="3" id="KW-1185">Reference proteome</keyword>
<organism evidence="2 3">
    <name type="scientific">Kitasatospora terrestris</name>
    <dbReference type="NCBI Taxonomy" id="258051"/>
    <lineage>
        <taxon>Bacteria</taxon>
        <taxon>Bacillati</taxon>
        <taxon>Actinomycetota</taxon>
        <taxon>Actinomycetes</taxon>
        <taxon>Kitasatosporales</taxon>
        <taxon>Streptomycetaceae</taxon>
        <taxon>Kitasatospora</taxon>
    </lineage>
</organism>
<name>A0ABP9E326_9ACTN</name>
<protein>
    <submittedName>
        <fullName evidence="2">Uncharacterized protein</fullName>
    </submittedName>
</protein>
<reference evidence="3" key="1">
    <citation type="journal article" date="2019" name="Int. J. Syst. Evol. Microbiol.">
        <title>The Global Catalogue of Microorganisms (GCM) 10K type strain sequencing project: providing services to taxonomists for standard genome sequencing and annotation.</title>
        <authorList>
            <consortium name="The Broad Institute Genomics Platform"/>
            <consortium name="The Broad Institute Genome Sequencing Center for Infectious Disease"/>
            <person name="Wu L."/>
            <person name="Ma J."/>
        </authorList>
    </citation>
    <scope>NUCLEOTIDE SEQUENCE [LARGE SCALE GENOMIC DNA]</scope>
    <source>
        <strain evidence="3">JCM 13006</strain>
    </source>
</reference>
<feature type="compositionally biased region" description="Low complexity" evidence="1">
    <location>
        <begin position="38"/>
        <end position="48"/>
    </location>
</feature>
<dbReference type="Proteomes" id="UP001501752">
    <property type="component" value="Unassembled WGS sequence"/>
</dbReference>
<evidence type="ECO:0000313" key="3">
    <source>
        <dbReference type="Proteomes" id="UP001501752"/>
    </source>
</evidence>
<evidence type="ECO:0000313" key="2">
    <source>
        <dbReference type="EMBL" id="GAA4865998.1"/>
    </source>
</evidence>
<feature type="compositionally biased region" description="Basic and acidic residues" evidence="1">
    <location>
        <begin position="26"/>
        <end position="37"/>
    </location>
</feature>
<dbReference type="EMBL" id="BAABIS010000001">
    <property type="protein sequence ID" value="GAA4865998.1"/>
    <property type="molecule type" value="Genomic_DNA"/>
</dbReference>
<comment type="caution">
    <text evidence="2">The sequence shown here is derived from an EMBL/GenBank/DDBJ whole genome shotgun (WGS) entry which is preliminary data.</text>
</comment>
<proteinExistence type="predicted"/>
<gene>
    <name evidence="2" type="ORF">GCM10023235_50480</name>
</gene>
<accession>A0ABP9E326</accession>